<dbReference type="InterPro" id="IPR012677">
    <property type="entry name" value="Nucleotide-bd_a/b_plait_sf"/>
</dbReference>
<dbReference type="Proteomes" id="UP000431533">
    <property type="component" value="Unassembled WGS sequence"/>
</dbReference>
<evidence type="ECO:0000256" key="2">
    <source>
        <dbReference type="ARBA" id="ARBA00004496"/>
    </source>
</evidence>
<dbReference type="SMART" id="SM00360">
    <property type="entry name" value="RRM"/>
    <property type="match status" value="1"/>
</dbReference>
<keyword evidence="10" id="KW-0539">Nucleus</keyword>
<dbReference type="InterPro" id="IPR036867">
    <property type="entry name" value="R3H_dom_sf"/>
</dbReference>
<dbReference type="Pfam" id="PF01424">
    <property type="entry name" value="R3H"/>
    <property type="match status" value="1"/>
</dbReference>
<evidence type="ECO:0000256" key="9">
    <source>
        <dbReference type="ARBA" id="ARBA00022884"/>
    </source>
</evidence>
<dbReference type="EMBL" id="QGMH01000115">
    <property type="protein sequence ID" value="TVY24855.1"/>
    <property type="molecule type" value="Genomic_DNA"/>
</dbReference>
<feature type="compositionally biased region" description="Polar residues" evidence="14">
    <location>
        <begin position="503"/>
        <end position="523"/>
    </location>
</feature>
<keyword evidence="3" id="KW-0963">Cytoplasm</keyword>
<keyword evidence="9 13" id="KW-0694">RNA-binding</keyword>
<dbReference type="GO" id="GO:0071014">
    <property type="term" value="C:post-mRNA release spliceosomal complex"/>
    <property type="evidence" value="ECO:0007669"/>
    <property type="project" value="UniProtKB-ARBA"/>
</dbReference>
<comment type="subunit">
    <text evidence="12">Interacts with csx1.</text>
</comment>
<sequence>MSHQYQDMYTSDFSNRSPGSNRYGSGLTLNRQPSRHFDSYGGGQMQQGLYTSEDHVASRFDSVARFPPVNANPHSNSYYDSQTWNYGAPSLNGNNMNINGGANTMGGTGRVKSQTARRAGLPSNWMDSSMPPPPMPQQNMGMLSHQHQMNGHNGPYNQQLQGGPPRMDTPPEHDELIPTAIVIKNIPFAVKKEQLVQLMTDMHLPLPYAFNYHFDGGVFRGLAFANFTTPEETSVVIDTMNHMELQGRKLRVEYKKMLPMLEREKIEREKREKRGQLEEQHRPMPNASVPSLNAQASMNSINSSHIPSSPSPVSLRGQAQIPLDMNDPVILGFYGDLIGFKNDASRDIYVFPSTVPPADRRTIHTLAHNMGLEHRSEGTGDGRCVQVYKTRHSTISPAVPQLPQSSYYNDASRRGLNRAATIDFGESRANDGNYYNHSLRNQGSGLLDIPGSPGLGVNHNNLRAAKSFADLRSYTPSPSQSVQSYPTNASATIARYTDYGPPSQASGTPNLTPTSAGGQNPLNNRDESSLLNGLNGLSLGFDRPNAGRTATNGRMGQEREIPSAGPIGSQRPMNGNAYDENPRNGATARPERQPRGPGSEWGAGFQRPRQNGHRNQGSGELDLNSIETEWDDNIAQDSSDRSLPSNNRYM</sequence>
<dbReference type="GO" id="GO:0003723">
    <property type="term" value="F:RNA binding"/>
    <property type="evidence" value="ECO:0007669"/>
    <property type="project" value="UniProtKB-UniRule"/>
</dbReference>
<keyword evidence="8" id="KW-0067">ATP-binding</keyword>
<feature type="region of interest" description="Disordered" evidence="14">
    <location>
        <begin position="495"/>
        <end position="650"/>
    </location>
</feature>
<feature type="compositionally biased region" description="Low complexity" evidence="14">
    <location>
        <begin position="529"/>
        <end position="540"/>
    </location>
</feature>
<dbReference type="RefSeq" id="XP_031003643.1">
    <property type="nucleotide sequence ID" value="XM_031152162.1"/>
</dbReference>
<keyword evidence="18" id="KW-1185">Reference proteome</keyword>
<evidence type="ECO:0000256" key="5">
    <source>
        <dbReference type="ARBA" id="ARBA00022741"/>
    </source>
</evidence>
<name>A0A8H8QZX4_9HELO</name>
<feature type="region of interest" description="Disordered" evidence="14">
    <location>
        <begin position="103"/>
        <end position="129"/>
    </location>
</feature>
<dbReference type="Gene3D" id="3.30.1370.50">
    <property type="entry name" value="R3H-like domain"/>
    <property type="match status" value="1"/>
</dbReference>
<evidence type="ECO:0000256" key="10">
    <source>
        <dbReference type="ARBA" id="ARBA00023242"/>
    </source>
</evidence>
<dbReference type="GeneID" id="41987430"/>
<dbReference type="GO" id="GO:0005737">
    <property type="term" value="C:cytoplasm"/>
    <property type="evidence" value="ECO:0007669"/>
    <property type="project" value="UniProtKB-SubCell"/>
</dbReference>
<evidence type="ECO:0000256" key="1">
    <source>
        <dbReference type="ARBA" id="ARBA00004123"/>
    </source>
</evidence>
<dbReference type="AlphaFoldDB" id="A0A8H8QZX4"/>
<comment type="caution">
    <text evidence="17">The sequence shown here is derived from an EMBL/GenBank/DDBJ whole genome shotgun (WGS) entry which is preliminary data.</text>
</comment>
<dbReference type="InterPro" id="IPR035979">
    <property type="entry name" value="RBD_domain_sf"/>
</dbReference>
<gene>
    <name evidence="17" type="primary">cip2</name>
    <name evidence="17" type="ORF">LHYA1_G007232</name>
</gene>
<evidence type="ECO:0000256" key="13">
    <source>
        <dbReference type="PROSITE-ProRule" id="PRU00176"/>
    </source>
</evidence>
<feature type="region of interest" description="Disordered" evidence="14">
    <location>
        <begin position="267"/>
        <end position="288"/>
    </location>
</feature>
<feature type="region of interest" description="Disordered" evidence="14">
    <location>
        <begin position="1"/>
        <end position="47"/>
    </location>
</feature>
<evidence type="ECO:0000256" key="4">
    <source>
        <dbReference type="ARBA" id="ARBA00022553"/>
    </source>
</evidence>
<evidence type="ECO:0000256" key="3">
    <source>
        <dbReference type="ARBA" id="ARBA00022490"/>
    </source>
</evidence>
<dbReference type="FunFam" id="3.30.1370.50:FF:000002">
    <property type="entry name" value="Immunoglobulin mu DNA-binding protein 2"/>
    <property type="match status" value="1"/>
</dbReference>
<feature type="compositionally biased region" description="Polar residues" evidence="14">
    <location>
        <begin position="635"/>
        <end position="650"/>
    </location>
</feature>
<comment type="subcellular location">
    <subcellularLocation>
        <location evidence="2">Cytoplasm</location>
    </subcellularLocation>
    <subcellularLocation>
        <location evidence="1">Nucleus</location>
    </subcellularLocation>
</comment>
<evidence type="ECO:0000313" key="18">
    <source>
        <dbReference type="Proteomes" id="UP000431533"/>
    </source>
</evidence>
<organism evidence="17 18">
    <name type="scientific">Lachnellula hyalina</name>
    <dbReference type="NCBI Taxonomy" id="1316788"/>
    <lineage>
        <taxon>Eukaryota</taxon>
        <taxon>Fungi</taxon>
        <taxon>Dikarya</taxon>
        <taxon>Ascomycota</taxon>
        <taxon>Pezizomycotina</taxon>
        <taxon>Leotiomycetes</taxon>
        <taxon>Helotiales</taxon>
        <taxon>Lachnaceae</taxon>
        <taxon>Lachnellula</taxon>
    </lineage>
</organism>
<dbReference type="InterPro" id="IPR000504">
    <property type="entry name" value="RRM_dom"/>
</dbReference>
<dbReference type="SUPFAM" id="SSF82708">
    <property type="entry name" value="R3H domain"/>
    <property type="match status" value="1"/>
</dbReference>
<keyword evidence="7" id="KW-0347">Helicase</keyword>
<dbReference type="SUPFAM" id="SSF54928">
    <property type="entry name" value="RNA-binding domain, RBD"/>
    <property type="match status" value="1"/>
</dbReference>
<evidence type="ECO:0000256" key="12">
    <source>
        <dbReference type="ARBA" id="ARBA00062407"/>
    </source>
</evidence>
<comment type="function">
    <text evidence="11">Regulates global gene expression after oxidative stress. Interacts and stabilizes mRNAs and may regulate their transition between different cytoplasmic components after oxidative stress.</text>
</comment>
<evidence type="ECO:0000256" key="7">
    <source>
        <dbReference type="ARBA" id="ARBA00022806"/>
    </source>
</evidence>
<dbReference type="CDD" id="cd12253">
    <property type="entry name" value="RRM_PIN4_like"/>
    <property type="match status" value="1"/>
</dbReference>
<evidence type="ECO:0000313" key="17">
    <source>
        <dbReference type="EMBL" id="TVY24855.1"/>
    </source>
</evidence>
<evidence type="ECO:0000259" key="15">
    <source>
        <dbReference type="PROSITE" id="PS50102"/>
    </source>
</evidence>
<proteinExistence type="predicted"/>
<feature type="domain" description="RRM" evidence="15">
    <location>
        <begin position="179"/>
        <end position="257"/>
    </location>
</feature>
<dbReference type="GO" id="GO:0004386">
    <property type="term" value="F:helicase activity"/>
    <property type="evidence" value="ECO:0007669"/>
    <property type="project" value="UniProtKB-KW"/>
</dbReference>
<keyword evidence="4" id="KW-0597">Phosphoprotein</keyword>
<accession>A0A8H8QZX4</accession>
<evidence type="ECO:0000256" key="11">
    <source>
        <dbReference type="ARBA" id="ARBA00055199"/>
    </source>
</evidence>
<dbReference type="GO" id="GO:0016787">
    <property type="term" value="F:hydrolase activity"/>
    <property type="evidence" value="ECO:0007669"/>
    <property type="project" value="UniProtKB-KW"/>
</dbReference>
<reference evidence="17 18" key="1">
    <citation type="submission" date="2018-05" db="EMBL/GenBank/DDBJ databases">
        <title>Genome sequencing and assembly of the regulated plant pathogen Lachnellula willkommii and related sister species for the development of diagnostic species identification markers.</title>
        <authorList>
            <person name="Giroux E."/>
            <person name="Bilodeau G."/>
        </authorList>
    </citation>
    <scope>NUCLEOTIDE SEQUENCE [LARGE SCALE GENOMIC DNA]</scope>
    <source>
        <strain evidence="17 18">CBS 185.66</strain>
    </source>
</reference>
<keyword evidence="5" id="KW-0547">Nucleotide-binding</keyword>
<evidence type="ECO:0000256" key="14">
    <source>
        <dbReference type="SAM" id="MobiDB-lite"/>
    </source>
</evidence>
<dbReference type="Gene3D" id="3.30.70.330">
    <property type="match status" value="1"/>
</dbReference>
<evidence type="ECO:0000256" key="8">
    <source>
        <dbReference type="ARBA" id="ARBA00022840"/>
    </source>
</evidence>
<dbReference type="GO" id="GO:0003677">
    <property type="term" value="F:DNA binding"/>
    <property type="evidence" value="ECO:0007669"/>
    <property type="project" value="UniProtKB-ARBA"/>
</dbReference>
<dbReference type="GO" id="GO:0005524">
    <property type="term" value="F:ATP binding"/>
    <property type="evidence" value="ECO:0007669"/>
    <property type="project" value="UniProtKB-KW"/>
</dbReference>
<dbReference type="PROSITE" id="PS51061">
    <property type="entry name" value="R3H"/>
    <property type="match status" value="1"/>
</dbReference>
<dbReference type="PROSITE" id="PS50102">
    <property type="entry name" value="RRM"/>
    <property type="match status" value="1"/>
</dbReference>
<feature type="domain" description="R3H" evidence="16">
    <location>
        <begin position="327"/>
        <end position="391"/>
    </location>
</feature>
<dbReference type="FunFam" id="3.30.70.330:FF:000183">
    <property type="entry name" value="R3H domain containing protein"/>
    <property type="match status" value="1"/>
</dbReference>
<feature type="compositionally biased region" description="Basic and acidic residues" evidence="14">
    <location>
        <begin position="267"/>
        <end position="282"/>
    </location>
</feature>
<evidence type="ECO:0000256" key="6">
    <source>
        <dbReference type="ARBA" id="ARBA00022801"/>
    </source>
</evidence>
<dbReference type="Pfam" id="PF00076">
    <property type="entry name" value="RRM_1"/>
    <property type="match status" value="1"/>
</dbReference>
<protein>
    <submittedName>
        <fullName evidence="17">RNA-binding post-transcriptional regulator</fullName>
    </submittedName>
</protein>
<dbReference type="OrthoDB" id="434258at2759"/>
<feature type="compositionally biased region" description="Polar residues" evidence="14">
    <location>
        <begin position="1"/>
        <end position="32"/>
    </location>
</feature>
<dbReference type="InterPro" id="IPR001374">
    <property type="entry name" value="R3H_dom"/>
</dbReference>
<keyword evidence="6" id="KW-0378">Hydrolase</keyword>
<dbReference type="InterPro" id="IPR034186">
    <property type="entry name" value="PIN4-like_RRM"/>
</dbReference>
<evidence type="ECO:0000259" key="16">
    <source>
        <dbReference type="PROSITE" id="PS51061"/>
    </source>
</evidence>